<dbReference type="InParanoid" id="A0A263D2J0"/>
<dbReference type="EMBL" id="NKYE01000007">
    <property type="protein sequence ID" value="OZM72670.1"/>
    <property type="molecule type" value="Genomic_DNA"/>
</dbReference>
<evidence type="ECO:0000313" key="6">
    <source>
        <dbReference type="Proteomes" id="UP000242444"/>
    </source>
</evidence>
<sequence length="246" mass="25455">MRRIWPPGDDSELDDAALEALYPYPAGRRWVSVNYVSSADGAVAVDGLSAGLTNAADQRVFRVGRDLADVVLVGAGTAVREGFEGFRADGLMADRRRRHGLSAVPPIAVVTTGPSLVADAPVLRAAGARTIVLTCGAAPAASRTAWAEAGARVEVVGDTEVDLPAALDLLQAGGFTRIDCDGGPGLFGSLLAEGLVDELRLTVSPLLVAGQAGRITSGANIDPASLELASTLVDGDTLLLRYLIRR</sequence>
<dbReference type="GO" id="GO:0008703">
    <property type="term" value="F:5-amino-6-(5-phosphoribosylamino)uracil reductase activity"/>
    <property type="evidence" value="ECO:0007669"/>
    <property type="project" value="InterPro"/>
</dbReference>
<dbReference type="InterPro" id="IPR024072">
    <property type="entry name" value="DHFR-like_dom_sf"/>
</dbReference>
<dbReference type="Pfam" id="PF01872">
    <property type="entry name" value="RibD_C"/>
    <property type="match status" value="1"/>
</dbReference>
<feature type="domain" description="Bacterial bifunctional deaminase-reductase C-terminal" evidence="4">
    <location>
        <begin position="29"/>
        <end position="238"/>
    </location>
</feature>
<reference evidence="5 6" key="1">
    <citation type="submission" date="2017-07" db="EMBL/GenBank/DDBJ databases">
        <title>Amycolatopsis antarcticus sp. nov., isolated from the surface of an Antarcticus brown macroalga.</title>
        <authorList>
            <person name="Wang J."/>
            <person name="Leiva S."/>
            <person name="Huang J."/>
            <person name="Huang Y."/>
        </authorList>
    </citation>
    <scope>NUCLEOTIDE SEQUENCE [LARGE SCALE GENOMIC DNA]</scope>
    <source>
        <strain evidence="5 6">AU-G6</strain>
    </source>
</reference>
<gene>
    <name evidence="5" type="ORF">CFN78_13645</name>
</gene>
<dbReference type="GO" id="GO:0009231">
    <property type="term" value="P:riboflavin biosynthetic process"/>
    <property type="evidence" value="ECO:0007669"/>
    <property type="project" value="InterPro"/>
</dbReference>
<evidence type="ECO:0000256" key="2">
    <source>
        <dbReference type="ARBA" id="ARBA00022857"/>
    </source>
</evidence>
<dbReference type="InterPro" id="IPR002734">
    <property type="entry name" value="RibDG_C"/>
</dbReference>
<dbReference type="SUPFAM" id="SSF53597">
    <property type="entry name" value="Dihydrofolate reductase-like"/>
    <property type="match status" value="1"/>
</dbReference>
<dbReference type="Proteomes" id="UP000242444">
    <property type="component" value="Unassembled WGS sequence"/>
</dbReference>
<evidence type="ECO:0000256" key="3">
    <source>
        <dbReference type="ARBA" id="ARBA00023002"/>
    </source>
</evidence>
<proteinExistence type="predicted"/>
<keyword evidence="3" id="KW-0560">Oxidoreductase</keyword>
<evidence type="ECO:0000313" key="5">
    <source>
        <dbReference type="EMBL" id="OZM72670.1"/>
    </source>
</evidence>
<comment type="caution">
    <text evidence="5">The sequence shown here is derived from an EMBL/GenBank/DDBJ whole genome shotgun (WGS) entry which is preliminary data.</text>
</comment>
<keyword evidence="2" id="KW-0521">NADP</keyword>
<dbReference type="AlphaFoldDB" id="A0A263D2J0"/>
<protein>
    <recommendedName>
        <fullName evidence="4">Bacterial bifunctional deaminase-reductase C-terminal domain-containing protein</fullName>
    </recommendedName>
</protein>
<name>A0A263D2J0_9PSEU</name>
<comment type="pathway">
    <text evidence="1">Cofactor biosynthesis; riboflavin biosynthesis.</text>
</comment>
<dbReference type="OrthoDB" id="5243299at2"/>
<keyword evidence="6" id="KW-1185">Reference proteome</keyword>
<evidence type="ECO:0000256" key="1">
    <source>
        <dbReference type="ARBA" id="ARBA00005104"/>
    </source>
</evidence>
<dbReference type="Gene3D" id="3.40.430.10">
    <property type="entry name" value="Dihydrofolate Reductase, subunit A"/>
    <property type="match status" value="1"/>
</dbReference>
<dbReference type="RefSeq" id="WP_094863147.1">
    <property type="nucleotide sequence ID" value="NZ_NKYE01000007.1"/>
</dbReference>
<evidence type="ECO:0000259" key="4">
    <source>
        <dbReference type="Pfam" id="PF01872"/>
    </source>
</evidence>
<accession>A0A263D2J0</accession>
<organism evidence="5 6">
    <name type="scientific">Amycolatopsis antarctica</name>
    <dbReference type="NCBI Taxonomy" id="1854586"/>
    <lineage>
        <taxon>Bacteria</taxon>
        <taxon>Bacillati</taxon>
        <taxon>Actinomycetota</taxon>
        <taxon>Actinomycetes</taxon>
        <taxon>Pseudonocardiales</taxon>
        <taxon>Pseudonocardiaceae</taxon>
        <taxon>Amycolatopsis</taxon>
    </lineage>
</organism>
<dbReference type="PANTHER" id="PTHR38011:SF7">
    <property type="entry name" value="2,5-DIAMINO-6-RIBOSYLAMINO-4(3H)-PYRIMIDINONE 5'-PHOSPHATE REDUCTASE"/>
    <property type="match status" value="1"/>
</dbReference>
<dbReference type="InterPro" id="IPR050765">
    <property type="entry name" value="Riboflavin_Biosynth_HTPR"/>
</dbReference>
<dbReference type="PANTHER" id="PTHR38011">
    <property type="entry name" value="DIHYDROFOLATE REDUCTASE FAMILY PROTEIN (AFU_ORTHOLOGUE AFUA_8G06820)"/>
    <property type="match status" value="1"/>
</dbReference>